<dbReference type="SUPFAM" id="SSF52821">
    <property type="entry name" value="Rhodanese/Cell cycle control phosphatase"/>
    <property type="match status" value="1"/>
</dbReference>
<feature type="domain" description="Rhodanese" evidence="1">
    <location>
        <begin position="23"/>
        <end position="147"/>
    </location>
</feature>
<proteinExistence type="predicted"/>
<evidence type="ECO:0000259" key="1">
    <source>
        <dbReference type="PROSITE" id="PS50206"/>
    </source>
</evidence>
<gene>
    <name evidence="2" type="ORF">JSE7799_01036</name>
</gene>
<name>A0A0M7B7J8_9RHOB</name>
<dbReference type="InterPro" id="IPR001763">
    <property type="entry name" value="Rhodanese-like_dom"/>
</dbReference>
<dbReference type="Proteomes" id="UP000049455">
    <property type="component" value="Unassembled WGS sequence"/>
</dbReference>
<keyword evidence="3" id="KW-1185">Reference proteome</keyword>
<dbReference type="EMBL" id="CYPR01000055">
    <property type="protein sequence ID" value="CUH34126.1"/>
    <property type="molecule type" value="Genomic_DNA"/>
</dbReference>
<sequence length="148" mass="16246">MMTADAPRISEVGPRDAWKILSDDRSAVLVDVRTRPEWGFVGGPDVSTLGKEVVRREWQTWPDMTPDPDFARALMDEIGELPSRLLFICRSGARSMRAAEAVATVLSAEGRSAECINVAEGFEGDLDPLGHRGGLNGWKAHGLAWRQT</sequence>
<dbReference type="AlphaFoldDB" id="A0A0M7B7J8"/>
<dbReference type="Gene3D" id="3.40.250.10">
    <property type="entry name" value="Rhodanese-like domain"/>
    <property type="match status" value="1"/>
</dbReference>
<reference evidence="2 3" key="1">
    <citation type="submission" date="2015-09" db="EMBL/GenBank/DDBJ databases">
        <authorList>
            <person name="Jackson K.R."/>
            <person name="Lunt B.L."/>
            <person name="Fisher J.N.B."/>
            <person name="Gardner A.V."/>
            <person name="Bailey M.E."/>
            <person name="Deus L.M."/>
            <person name="Earl A.S."/>
            <person name="Gibby P.D."/>
            <person name="Hartmann K.A."/>
            <person name="Liu J.E."/>
            <person name="Manci A.M."/>
            <person name="Nielsen D.A."/>
            <person name="Solomon M.B."/>
            <person name="Breakwell D.P."/>
            <person name="Burnett S.H."/>
            <person name="Grose J.H."/>
        </authorList>
    </citation>
    <scope>NUCLEOTIDE SEQUENCE [LARGE SCALE GENOMIC DNA]</scope>
    <source>
        <strain evidence="2 3">CECT 7799</strain>
    </source>
</reference>
<evidence type="ECO:0000313" key="2">
    <source>
        <dbReference type="EMBL" id="CUH34126.1"/>
    </source>
</evidence>
<evidence type="ECO:0000313" key="3">
    <source>
        <dbReference type="Proteomes" id="UP000049455"/>
    </source>
</evidence>
<dbReference type="OrthoDB" id="9815890at2"/>
<organism evidence="2 3">
    <name type="scientific">Jannaschia seosinensis</name>
    <dbReference type="NCBI Taxonomy" id="313367"/>
    <lineage>
        <taxon>Bacteria</taxon>
        <taxon>Pseudomonadati</taxon>
        <taxon>Pseudomonadota</taxon>
        <taxon>Alphaproteobacteria</taxon>
        <taxon>Rhodobacterales</taxon>
        <taxon>Roseobacteraceae</taxon>
        <taxon>Jannaschia</taxon>
    </lineage>
</organism>
<protein>
    <recommendedName>
        <fullName evidence="1">Rhodanese domain-containing protein</fullName>
    </recommendedName>
</protein>
<accession>A0A0M7B7J8</accession>
<dbReference type="InterPro" id="IPR036873">
    <property type="entry name" value="Rhodanese-like_dom_sf"/>
</dbReference>
<dbReference type="STRING" id="313367.JSE7799_01036"/>
<dbReference type="PROSITE" id="PS50206">
    <property type="entry name" value="RHODANESE_3"/>
    <property type="match status" value="1"/>
</dbReference>